<dbReference type="KEGG" id="ptm:GSPATT00001271001"/>
<evidence type="ECO:0000313" key="2">
    <source>
        <dbReference type="EMBL" id="CAK75069.1"/>
    </source>
</evidence>
<dbReference type="HOGENOM" id="CLU_1597646_0_0_1"/>
<dbReference type="OMA" id="ICNQRIT"/>
<sequence length="180" mass="20780">MGNICNQKITSPSKEFDFGEVIFGRTYIYGPPSIEKPAPIQILKFLDQDFNYQHEQEQCCSSQMIQLKDQPLLQLTDRDSKPIDVKLSVEENLLLREMPGSQEQDSCSKDDRNSEFKDSNQDNTKYKSILKQKNKNTSNPQSPKNKLKDSHTSGSQRSIKKVTFDKKSKVVYSSFRNIKY</sequence>
<dbReference type="InParanoid" id="A0CWA2"/>
<dbReference type="RefSeq" id="XP_001442466.1">
    <property type="nucleotide sequence ID" value="XM_001442429.1"/>
</dbReference>
<gene>
    <name evidence="2" type="ORF">GSPATT00001271001</name>
</gene>
<organism evidence="2 3">
    <name type="scientific">Paramecium tetraurelia</name>
    <dbReference type="NCBI Taxonomy" id="5888"/>
    <lineage>
        <taxon>Eukaryota</taxon>
        <taxon>Sar</taxon>
        <taxon>Alveolata</taxon>
        <taxon>Ciliophora</taxon>
        <taxon>Intramacronucleata</taxon>
        <taxon>Oligohymenophorea</taxon>
        <taxon>Peniculida</taxon>
        <taxon>Parameciidae</taxon>
        <taxon>Paramecium</taxon>
    </lineage>
</organism>
<dbReference type="GeneID" id="5028251"/>
<evidence type="ECO:0000256" key="1">
    <source>
        <dbReference type="SAM" id="MobiDB-lite"/>
    </source>
</evidence>
<feature type="compositionally biased region" description="Basic and acidic residues" evidence="1">
    <location>
        <begin position="106"/>
        <end position="120"/>
    </location>
</feature>
<reference evidence="2 3" key="1">
    <citation type="journal article" date="2006" name="Nature">
        <title>Global trends of whole-genome duplications revealed by the ciliate Paramecium tetraurelia.</title>
        <authorList>
            <consortium name="Genoscope"/>
            <person name="Aury J.-M."/>
            <person name="Jaillon O."/>
            <person name="Duret L."/>
            <person name="Noel B."/>
            <person name="Jubin C."/>
            <person name="Porcel B.M."/>
            <person name="Segurens B."/>
            <person name="Daubin V."/>
            <person name="Anthouard V."/>
            <person name="Aiach N."/>
            <person name="Arnaiz O."/>
            <person name="Billaut A."/>
            <person name="Beisson J."/>
            <person name="Blanc I."/>
            <person name="Bouhouche K."/>
            <person name="Camara F."/>
            <person name="Duharcourt S."/>
            <person name="Guigo R."/>
            <person name="Gogendeau D."/>
            <person name="Katinka M."/>
            <person name="Keller A.-M."/>
            <person name="Kissmehl R."/>
            <person name="Klotz C."/>
            <person name="Koll F."/>
            <person name="Le Moue A."/>
            <person name="Lepere C."/>
            <person name="Malinsky S."/>
            <person name="Nowacki M."/>
            <person name="Nowak J.K."/>
            <person name="Plattner H."/>
            <person name="Poulain J."/>
            <person name="Ruiz F."/>
            <person name="Serrano V."/>
            <person name="Zagulski M."/>
            <person name="Dessen P."/>
            <person name="Betermier M."/>
            <person name="Weissenbach J."/>
            <person name="Scarpelli C."/>
            <person name="Schachter V."/>
            <person name="Sperling L."/>
            <person name="Meyer E."/>
            <person name="Cohen J."/>
            <person name="Wincker P."/>
        </authorList>
    </citation>
    <scope>NUCLEOTIDE SEQUENCE [LARGE SCALE GENOMIC DNA]</scope>
    <source>
        <strain evidence="2 3">Stock d4-2</strain>
    </source>
</reference>
<protein>
    <submittedName>
        <fullName evidence="2">Uncharacterized protein</fullName>
    </submittedName>
</protein>
<dbReference type="OrthoDB" id="294520at2759"/>
<feature type="compositionally biased region" description="Polar residues" evidence="1">
    <location>
        <begin position="135"/>
        <end position="144"/>
    </location>
</feature>
<proteinExistence type="predicted"/>
<keyword evidence="3" id="KW-1185">Reference proteome</keyword>
<feature type="region of interest" description="Disordered" evidence="1">
    <location>
        <begin position="98"/>
        <end position="161"/>
    </location>
</feature>
<dbReference type="AlphaFoldDB" id="A0CWA2"/>
<dbReference type="Proteomes" id="UP000000600">
    <property type="component" value="Unassembled WGS sequence"/>
</dbReference>
<evidence type="ECO:0000313" key="3">
    <source>
        <dbReference type="Proteomes" id="UP000000600"/>
    </source>
</evidence>
<dbReference type="EMBL" id="CT868207">
    <property type="protein sequence ID" value="CAK75069.1"/>
    <property type="molecule type" value="Genomic_DNA"/>
</dbReference>
<name>A0CWA2_PARTE</name>
<accession>A0CWA2</accession>